<comment type="catalytic activity">
    <reaction evidence="33">
        <text>N-tricosanoyl-taurine + H2O = tricosanoate + taurine</text>
        <dbReference type="Rhea" id="RHEA:63164"/>
        <dbReference type="ChEBI" id="CHEBI:15377"/>
        <dbReference type="ChEBI" id="CHEBI:79007"/>
        <dbReference type="ChEBI" id="CHEBI:146197"/>
        <dbReference type="ChEBI" id="CHEBI:507393"/>
    </reaction>
    <physiologicalReaction direction="left-to-right" evidence="33">
        <dbReference type="Rhea" id="RHEA:63165"/>
    </physiologicalReaction>
</comment>
<evidence type="ECO:0000313" key="45">
    <source>
        <dbReference type="Ensembl" id="ENSMODP00000002423.4"/>
    </source>
</evidence>
<evidence type="ECO:0000256" key="42">
    <source>
        <dbReference type="SAM" id="Phobius"/>
    </source>
</evidence>
<keyword evidence="42" id="KW-0472">Membrane</keyword>
<evidence type="ECO:0000256" key="33">
    <source>
        <dbReference type="ARBA" id="ARBA00052634"/>
    </source>
</evidence>
<keyword evidence="8" id="KW-0255">Endonuclease</keyword>
<evidence type="ECO:0000256" key="38">
    <source>
        <dbReference type="ARBA" id="ARBA00073178"/>
    </source>
</evidence>
<dbReference type="InParanoid" id="F6RIB0"/>
<comment type="catalytic activity">
    <reaction evidence="31">
        <text>(6Z)-octadecenamide + H2O = (6Z)-octadecenoate + NH4(+)</text>
        <dbReference type="Rhea" id="RHEA:63008"/>
        <dbReference type="ChEBI" id="CHEBI:15377"/>
        <dbReference type="ChEBI" id="CHEBI:28938"/>
        <dbReference type="ChEBI" id="CHEBI:32375"/>
        <dbReference type="ChEBI" id="CHEBI:146168"/>
    </reaction>
    <physiologicalReaction direction="left-to-right" evidence="31">
        <dbReference type="Rhea" id="RHEA:63009"/>
    </physiologicalReaction>
</comment>
<evidence type="ECO:0000313" key="46">
    <source>
        <dbReference type="Proteomes" id="UP000002280"/>
    </source>
</evidence>
<evidence type="ECO:0000256" key="16">
    <source>
        <dbReference type="ARBA" id="ARBA00050294"/>
    </source>
</evidence>
<comment type="catalytic activity">
    <reaction evidence="37">
        <text>(15Z)-tetracosenamide + H2O = (15Z)-tetracosenoate + NH4(+)</text>
        <dbReference type="Rhea" id="RHEA:63028"/>
        <dbReference type="ChEBI" id="CHEBI:15377"/>
        <dbReference type="ChEBI" id="CHEBI:28938"/>
        <dbReference type="ChEBI" id="CHEBI:32392"/>
        <dbReference type="ChEBI" id="CHEBI:146166"/>
    </reaction>
    <physiologicalReaction direction="left-to-right" evidence="37">
        <dbReference type="Rhea" id="RHEA:63029"/>
    </physiologicalReaction>
</comment>
<comment type="catalytic activity">
    <reaction evidence="25">
        <text>N-tetracosanoyl-taurine + H2O = tetracosanoate + taurine</text>
        <dbReference type="Rhea" id="RHEA:63140"/>
        <dbReference type="ChEBI" id="CHEBI:15377"/>
        <dbReference type="ChEBI" id="CHEBI:31014"/>
        <dbReference type="ChEBI" id="CHEBI:132049"/>
        <dbReference type="ChEBI" id="CHEBI:507393"/>
    </reaction>
    <physiologicalReaction direction="left-to-right" evidence="25">
        <dbReference type="Rhea" id="RHEA:63141"/>
    </physiologicalReaction>
</comment>
<dbReference type="GO" id="GO:0016779">
    <property type="term" value="F:nucleotidyltransferase activity"/>
    <property type="evidence" value="ECO:0007669"/>
    <property type="project" value="UniProtKB-KW"/>
</dbReference>
<comment type="catalytic activity">
    <reaction evidence="30">
        <text>N-docosanoyl-ethanolamine + H2O = docosanoate + ethanolamine</text>
        <dbReference type="Rhea" id="RHEA:63128"/>
        <dbReference type="ChEBI" id="CHEBI:15377"/>
        <dbReference type="ChEBI" id="CHEBI:23858"/>
        <dbReference type="ChEBI" id="CHEBI:57603"/>
        <dbReference type="ChEBI" id="CHEBI:146186"/>
    </reaction>
    <physiologicalReaction direction="left-to-right" evidence="30">
        <dbReference type="Rhea" id="RHEA:63129"/>
    </physiologicalReaction>
</comment>
<evidence type="ECO:0000256" key="2">
    <source>
        <dbReference type="ARBA" id="ARBA00009199"/>
    </source>
</evidence>
<dbReference type="PANTHER" id="PTHR45847:SF3">
    <property type="entry name" value="FATTY-ACID AMIDE HYDROLASE 1"/>
    <property type="match status" value="1"/>
</dbReference>
<reference evidence="45 46" key="1">
    <citation type="journal article" date="2007" name="Nature">
        <title>Genome of the marsupial Monodelphis domestica reveals innovation in non-coding sequences.</title>
        <authorList>
            <person name="Mikkelsen T.S."/>
            <person name="Wakefield M.J."/>
            <person name="Aken B."/>
            <person name="Amemiya C.T."/>
            <person name="Chang J.L."/>
            <person name="Duke S."/>
            <person name="Garber M."/>
            <person name="Gentles A.J."/>
            <person name="Goodstadt L."/>
            <person name="Heger A."/>
            <person name="Jurka J."/>
            <person name="Kamal M."/>
            <person name="Mauceli E."/>
            <person name="Searle S.M."/>
            <person name="Sharpe T."/>
            <person name="Baker M.L."/>
            <person name="Batzer M.A."/>
            <person name="Benos P.V."/>
            <person name="Belov K."/>
            <person name="Clamp M."/>
            <person name="Cook A."/>
            <person name="Cuff J."/>
            <person name="Das R."/>
            <person name="Davidow L."/>
            <person name="Deakin J.E."/>
            <person name="Fazzari M.J."/>
            <person name="Glass J.L."/>
            <person name="Grabherr M."/>
            <person name="Greally J.M."/>
            <person name="Gu W."/>
            <person name="Hore T.A."/>
            <person name="Huttley G.A."/>
            <person name="Kleber M."/>
            <person name="Jirtle R.L."/>
            <person name="Koina E."/>
            <person name="Lee J.T."/>
            <person name="Mahony S."/>
            <person name="Marra M.A."/>
            <person name="Miller R.D."/>
            <person name="Nicholls R.D."/>
            <person name="Oda M."/>
            <person name="Papenfuss A.T."/>
            <person name="Parra Z.E."/>
            <person name="Pollock D.D."/>
            <person name="Ray D.A."/>
            <person name="Schein J.E."/>
            <person name="Speed T.P."/>
            <person name="Thompson K."/>
            <person name="VandeBerg J.L."/>
            <person name="Wade C.M."/>
            <person name="Walker J.A."/>
            <person name="Waters P.D."/>
            <person name="Webber C."/>
            <person name="Weidman J.R."/>
            <person name="Xie X."/>
            <person name="Zody M.C."/>
            <person name="Baldwin J."/>
            <person name="Abdouelleil A."/>
            <person name="Abdulkadir J."/>
            <person name="Abebe A."/>
            <person name="Abera B."/>
            <person name="Abreu J."/>
            <person name="Acer S.C."/>
            <person name="Aftuck L."/>
            <person name="Alexander A."/>
            <person name="An P."/>
            <person name="Anderson E."/>
            <person name="Anderson S."/>
            <person name="Arachi H."/>
            <person name="Azer M."/>
            <person name="Bachantsang P."/>
            <person name="Barry A."/>
            <person name="Bayul T."/>
            <person name="Berlin A."/>
            <person name="Bessette D."/>
            <person name="Bloom T."/>
            <person name="Bloom T."/>
            <person name="Boguslavskiy L."/>
            <person name="Bonnet C."/>
            <person name="Boukhgalter B."/>
            <person name="Bourzgui I."/>
            <person name="Brown A."/>
            <person name="Cahill P."/>
            <person name="Channer S."/>
            <person name="Cheshatsang Y."/>
            <person name="Chuda L."/>
            <person name="Citroen M."/>
            <person name="Collymore A."/>
            <person name="Cooke P."/>
            <person name="Costello M."/>
            <person name="D'Aco K."/>
            <person name="Daza R."/>
            <person name="De Haan G."/>
            <person name="DeGray S."/>
            <person name="DeMaso C."/>
            <person name="Dhargay N."/>
            <person name="Dooley K."/>
            <person name="Dooley E."/>
            <person name="Doricent M."/>
            <person name="Dorje P."/>
            <person name="Dorjee K."/>
            <person name="Dupes A."/>
            <person name="Elong R."/>
            <person name="Falk J."/>
            <person name="Farina A."/>
            <person name="Faro S."/>
            <person name="Ferguson D."/>
            <person name="Fisher S."/>
            <person name="Foley C.D."/>
            <person name="Franke A."/>
            <person name="Friedrich D."/>
            <person name="Gadbois L."/>
            <person name="Gearin G."/>
            <person name="Gearin C.R."/>
            <person name="Giannoukos G."/>
            <person name="Goode T."/>
            <person name="Graham J."/>
            <person name="Grandbois E."/>
            <person name="Grewal S."/>
            <person name="Gyaltsen K."/>
            <person name="Hafez N."/>
            <person name="Hagos B."/>
            <person name="Hall J."/>
            <person name="Henson C."/>
            <person name="Hollinger A."/>
            <person name="Honan T."/>
            <person name="Huard M.D."/>
            <person name="Hughes L."/>
            <person name="Hurhula B."/>
            <person name="Husby M.E."/>
            <person name="Kamat A."/>
            <person name="Kanga B."/>
            <person name="Kashin S."/>
            <person name="Khazanovich D."/>
            <person name="Kisner P."/>
            <person name="Lance K."/>
            <person name="Lara M."/>
            <person name="Lee W."/>
            <person name="Lennon N."/>
            <person name="Letendre F."/>
            <person name="LeVine R."/>
            <person name="Lipovsky A."/>
            <person name="Liu X."/>
            <person name="Liu J."/>
            <person name="Liu S."/>
            <person name="Lokyitsang T."/>
            <person name="Lokyitsang Y."/>
            <person name="Lubonja R."/>
            <person name="Lui A."/>
            <person name="MacDonald P."/>
            <person name="Magnisalis V."/>
            <person name="Maru K."/>
            <person name="Matthews C."/>
            <person name="McCusker W."/>
            <person name="McDonough S."/>
            <person name="Mehta T."/>
            <person name="Meldrim J."/>
            <person name="Meneus L."/>
            <person name="Mihai O."/>
            <person name="Mihalev A."/>
            <person name="Mihova T."/>
            <person name="Mittelman R."/>
            <person name="Mlenga V."/>
            <person name="Montmayeur A."/>
            <person name="Mulrain L."/>
            <person name="Navidi A."/>
            <person name="Naylor J."/>
            <person name="Negash T."/>
            <person name="Nguyen T."/>
            <person name="Nguyen N."/>
            <person name="Nicol R."/>
            <person name="Norbu C."/>
            <person name="Norbu N."/>
            <person name="Novod N."/>
            <person name="O'Neill B."/>
            <person name="Osman S."/>
            <person name="Markiewicz E."/>
            <person name="Oyono O.L."/>
            <person name="Patti C."/>
            <person name="Phunkhang P."/>
            <person name="Pierre F."/>
            <person name="Priest M."/>
            <person name="Raghuraman S."/>
            <person name="Rege F."/>
            <person name="Reyes R."/>
            <person name="Rise C."/>
            <person name="Rogov P."/>
            <person name="Ross K."/>
            <person name="Ryan E."/>
            <person name="Settipalli S."/>
            <person name="Shea T."/>
            <person name="Sherpa N."/>
            <person name="Shi L."/>
            <person name="Shih D."/>
            <person name="Sparrow T."/>
            <person name="Spaulding J."/>
            <person name="Stalker J."/>
            <person name="Stange-Thomann N."/>
            <person name="Stavropoulos S."/>
            <person name="Stone C."/>
            <person name="Strader C."/>
            <person name="Tesfaye S."/>
            <person name="Thomson T."/>
            <person name="Thoulutsang Y."/>
            <person name="Thoulutsang D."/>
            <person name="Topham K."/>
            <person name="Topping I."/>
            <person name="Tsamla T."/>
            <person name="Vassiliev H."/>
            <person name="Vo A."/>
            <person name="Wangchuk T."/>
            <person name="Wangdi T."/>
            <person name="Weiand M."/>
            <person name="Wilkinson J."/>
            <person name="Wilson A."/>
            <person name="Yadav S."/>
            <person name="Young G."/>
            <person name="Yu Q."/>
            <person name="Zembek L."/>
            <person name="Zhong D."/>
            <person name="Zimmer A."/>
            <person name="Zwirko Z."/>
            <person name="Jaffe D.B."/>
            <person name="Alvarez P."/>
            <person name="Brockman W."/>
            <person name="Butler J."/>
            <person name="Chin C."/>
            <person name="Gnerre S."/>
            <person name="MacCallum I."/>
            <person name="Graves J.A."/>
            <person name="Ponting C.P."/>
            <person name="Breen M."/>
            <person name="Samollow P.B."/>
            <person name="Lander E.S."/>
            <person name="Lindblad-Toh K."/>
        </authorList>
    </citation>
    <scope>NUCLEOTIDE SEQUENCE [LARGE SCALE GENOMIC DNA]</scope>
</reference>
<keyword evidence="9" id="KW-0378">Hydrolase</keyword>
<dbReference type="Gene3D" id="2.30.30.850">
    <property type="match status" value="1"/>
</dbReference>
<dbReference type="Ensembl" id="ENSMODT00000002474.4">
    <property type="protein sequence ID" value="ENSMODP00000002423.4"/>
    <property type="gene ID" value="ENSMODG00000001986.4"/>
</dbReference>
<comment type="catalytic activity">
    <reaction evidence="29">
        <text>(9Z,12Z)-octadecadienamide + H2O = (9Z,12Z)-octadecadienoate + NH4(+)</text>
        <dbReference type="Rhea" id="RHEA:63020"/>
        <dbReference type="ChEBI" id="CHEBI:15377"/>
        <dbReference type="ChEBI" id="CHEBI:28938"/>
        <dbReference type="ChEBI" id="CHEBI:30245"/>
        <dbReference type="ChEBI" id="CHEBI:82984"/>
    </reaction>
    <physiologicalReaction direction="left-to-right" evidence="29">
        <dbReference type="Rhea" id="RHEA:63021"/>
    </physiologicalReaction>
</comment>
<evidence type="ECO:0000256" key="21">
    <source>
        <dbReference type="ARBA" id="ARBA00051200"/>
    </source>
</evidence>
<dbReference type="OMA" id="EPWRPEM"/>
<evidence type="ECO:0000256" key="17">
    <source>
        <dbReference type="ARBA" id="ARBA00050403"/>
    </source>
</evidence>
<evidence type="ECO:0000256" key="1">
    <source>
        <dbReference type="ARBA" id="ARBA00000208"/>
    </source>
</evidence>
<comment type="catalytic activity">
    <reaction evidence="27">
        <text>N-(9Z-octadecenoyl)-taurine + H2O = taurine + (9Z)-octadecenoate</text>
        <dbReference type="Rhea" id="RHEA:63148"/>
        <dbReference type="ChEBI" id="CHEBI:15377"/>
        <dbReference type="ChEBI" id="CHEBI:30823"/>
        <dbReference type="ChEBI" id="CHEBI:146191"/>
        <dbReference type="ChEBI" id="CHEBI:507393"/>
    </reaction>
    <physiologicalReaction direction="left-to-right" evidence="27">
        <dbReference type="Rhea" id="RHEA:63149"/>
    </physiologicalReaction>
</comment>
<evidence type="ECO:0000256" key="20">
    <source>
        <dbReference type="ARBA" id="ARBA00050992"/>
    </source>
</evidence>
<comment type="catalytic activity">
    <reaction evidence="15">
        <text>N-(5Z,8Z,11Z,14Z-eicosatetraenoyl)-ethanolamine + H2O = ethanolamine + (5Z,8Z,11Z,14Z)-eicosatetraenoate</text>
        <dbReference type="Rhea" id="RHEA:26136"/>
        <dbReference type="ChEBI" id="CHEBI:2700"/>
        <dbReference type="ChEBI" id="CHEBI:15377"/>
        <dbReference type="ChEBI" id="CHEBI:32395"/>
        <dbReference type="ChEBI" id="CHEBI:57603"/>
        <dbReference type="EC" id="3.5.1.99"/>
    </reaction>
    <physiologicalReaction direction="left-to-right" evidence="15">
        <dbReference type="Rhea" id="RHEA:26137"/>
    </physiologicalReaction>
</comment>
<evidence type="ECO:0000256" key="9">
    <source>
        <dbReference type="ARBA" id="ARBA00022801"/>
    </source>
</evidence>
<evidence type="ECO:0000256" key="13">
    <source>
        <dbReference type="ARBA" id="ARBA00047476"/>
    </source>
</evidence>
<keyword evidence="10" id="KW-0442">Lipid degradation</keyword>
<evidence type="ECO:0000256" key="28">
    <source>
        <dbReference type="ARBA" id="ARBA00052337"/>
    </source>
</evidence>
<dbReference type="Pfam" id="PF01425">
    <property type="entry name" value="Amidase"/>
    <property type="match status" value="1"/>
</dbReference>
<evidence type="ECO:0000256" key="34">
    <source>
        <dbReference type="ARBA" id="ARBA00052709"/>
    </source>
</evidence>
<evidence type="ECO:0000256" key="37">
    <source>
        <dbReference type="ARBA" id="ARBA00052906"/>
    </source>
</evidence>
<comment type="catalytic activity">
    <reaction evidence="19">
        <text>tetradecamide + H2O = tetradecanoate + NH4(+)</text>
        <dbReference type="Rhea" id="RHEA:62992"/>
        <dbReference type="ChEBI" id="CHEBI:15377"/>
        <dbReference type="ChEBI" id="CHEBI:28938"/>
        <dbReference type="ChEBI" id="CHEBI:30807"/>
        <dbReference type="ChEBI" id="CHEBI:137125"/>
    </reaction>
    <physiologicalReaction direction="left-to-right" evidence="19">
        <dbReference type="Rhea" id="RHEA:62993"/>
    </physiologicalReaction>
</comment>
<evidence type="ECO:0000256" key="29">
    <source>
        <dbReference type="ARBA" id="ARBA00052426"/>
    </source>
</evidence>
<comment type="catalytic activity">
    <reaction evidence="23">
        <text>N-(9Z-hexadecenoyl) ethanolamine + H2O = (9Z)-hexadecenoate + ethanolamine</text>
        <dbReference type="Rhea" id="RHEA:35563"/>
        <dbReference type="ChEBI" id="CHEBI:15377"/>
        <dbReference type="ChEBI" id="CHEBI:32372"/>
        <dbReference type="ChEBI" id="CHEBI:57603"/>
        <dbReference type="ChEBI" id="CHEBI:71465"/>
    </reaction>
    <physiologicalReaction direction="left-to-right" evidence="23">
        <dbReference type="Rhea" id="RHEA:35564"/>
    </physiologicalReaction>
</comment>
<dbReference type="FunFam" id="3.90.1300.10:FF:000001">
    <property type="entry name" value="Fatty-acid amide hydrolase 1"/>
    <property type="match status" value="1"/>
</dbReference>
<evidence type="ECO:0000256" key="23">
    <source>
        <dbReference type="ARBA" id="ARBA00051346"/>
    </source>
</evidence>
<dbReference type="PANTHER" id="PTHR45847">
    <property type="entry name" value="FATTY ACID AMIDE HYDROLASE"/>
    <property type="match status" value="1"/>
</dbReference>
<evidence type="ECO:0000256" key="15">
    <source>
        <dbReference type="ARBA" id="ARBA00048606"/>
    </source>
</evidence>
<evidence type="ECO:0000256" key="30">
    <source>
        <dbReference type="ARBA" id="ARBA00052458"/>
    </source>
</evidence>
<comment type="catalytic activity">
    <reaction evidence="28">
        <text>(9Z,12Z,15Z)-octadecatrienamide + H2O = (9Z,12Z,15Z)-octadecatrienoate + NH4(+)</text>
        <dbReference type="Rhea" id="RHEA:62976"/>
        <dbReference type="ChEBI" id="CHEBI:15377"/>
        <dbReference type="ChEBI" id="CHEBI:28938"/>
        <dbReference type="ChEBI" id="CHEBI:32387"/>
        <dbReference type="ChEBI" id="CHEBI:142684"/>
    </reaction>
    <physiologicalReaction direction="left-to-right" evidence="28">
        <dbReference type="Rhea" id="RHEA:62977"/>
    </physiologicalReaction>
</comment>
<dbReference type="GO" id="GO:0009062">
    <property type="term" value="P:fatty acid catabolic process"/>
    <property type="evidence" value="ECO:0000318"/>
    <property type="project" value="GO_Central"/>
</dbReference>
<reference evidence="45" key="2">
    <citation type="submission" date="2025-08" db="UniProtKB">
        <authorList>
            <consortium name="Ensembl"/>
        </authorList>
    </citation>
    <scope>IDENTIFICATION</scope>
</reference>
<keyword evidence="11" id="KW-0443">Lipid metabolism</keyword>
<evidence type="ECO:0000256" key="35">
    <source>
        <dbReference type="ARBA" id="ARBA00052818"/>
    </source>
</evidence>
<dbReference type="InterPro" id="IPR036928">
    <property type="entry name" value="AS_sf"/>
</dbReference>
<feature type="domain" description="Murine leukemia virus integrase C-terminal" evidence="44">
    <location>
        <begin position="705"/>
        <end position="759"/>
    </location>
</feature>
<dbReference type="Gene3D" id="3.90.1300.10">
    <property type="entry name" value="Amidase signature (AS) domain"/>
    <property type="match status" value="1"/>
</dbReference>
<comment type="catalytic activity">
    <reaction evidence="17">
        <text>(11Z,14Z)-eicosadienamide + H2O = (11Z,14Z)-eicosadienoate + NH4(+)</text>
        <dbReference type="Rhea" id="RHEA:63004"/>
        <dbReference type="ChEBI" id="CHEBI:15377"/>
        <dbReference type="ChEBI" id="CHEBI:28938"/>
        <dbReference type="ChEBI" id="CHEBI:77220"/>
        <dbReference type="ChEBI" id="CHEBI:146165"/>
    </reaction>
    <physiologicalReaction direction="left-to-right" evidence="17">
        <dbReference type="Rhea" id="RHEA:63005"/>
    </physiologicalReaction>
</comment>
<dbReference type="GO" id="GO:0017064">
    <property type="term" value="F:fatty acid amide hydrolase activity"/>
    <property type="evidence" value="ECO:0000318"/>
    <property type="project" value="GO_Central"/>
</dbReference>
<dbReference type="Proteomes" id="UP000002280">
    <property type="component" value="Chromosome 2"/>
</dbReference>
<keyword evidence="42" id="KW-1133">Transmembrane helix</keyword>
<evidence type="ECO:0000256" key="32">
    <source>
        <dbReference type="ARBA" id="ARBA00052514"/>
    </source>
</evidence>
<accession>F6RIB0</accession>
<feature type="transmembrane region" description="Helical" evidence="42">
    <location>
        <begin position="116"/>
        <end position="139"/>
    </location>
</feature>
<evidence type="ECO:0000256" key="14">
    <source>
        <dbReference type="ARBA" id="ARBA00048052"/>
    </source>
</evidence>
<evidence type="ECO:0000256" key="40">
    <source>
        <dbReference type="ARBA" id="ARBA00077157"/>
    </source>
</evidence>
<dbReference type="STRING" id="13616.ENSMODP00000002423"/>
<evidence type="ECO:0000256" key="3">
    <source>
        <dbReference type="ARBA" id="ARBA00012112"/>
    </source>
</evidence>
<protein>
    <recommendedName>
        <fullName evidence="38">Fatty-acid amide hydrolase 1</fullName>
        <ecNumber evidence="3">3.5.1.99</ecNumber>
    </recommendedName>
    <alternativeName>
        <fullName evidence="41">Anandamide amidohydrolase 1</fullName>
    </alternativeName>
    <alternativeName>
        <fullName evidence="39">Fatty acid ester hydrolase</fullName>
    </alternativeName>
    <alternativeName>
        <fullName evidence="40">Oleamide hydrolase 1</fullName>
    </alternativeName>
</protein>
<organism evidence="45 46">
    <name type="scientific">Monodelphis domestica</name>
    <name type="common">Gray short-tailed opossum</name>
    <dbReference type="NCBI Taxonomy" id="13616"/>
    <lineage>
        <taxon>Eukaryota</taxon>
        <taxon>Metazoa</taxon>
        <taxon>Chordata</taxon>
        <taxon>Craniata</taxon>
        <taxon>Vertebrata</taxon>
        <taxon>Euteleostomi</taxon>
        <taxon>Mammalia</taxon>
        <taxon>Metatheria</taxon>
        <taxon>Didelphimorphia</taxon>
        <taxon>Didelphidae</taxon>
        <taxon>Monodelphis</taxon>
    </lineage>
</organism>
<comment type="catalytic activity">
    <reaction evidence="1">
        <text>(9Z)-octadecenamide + H2O = (9Z)-octadecenoate + NH4(+)</text>
        <dbReference type="Rhea" id="RHEA:26506"/>
        <dbReference type="ChEBI" id="CHEBI:15377"/>
        <dbReference type="ChEBI" id="CHEBI:28938"/>
        <dbReference type="ChEBI" id="CHEBI:30823"/>
        <dbReference type="ChEBI" id="CHEBI:116314"/>
        <dbReference type="EC" id="3.5.1.99"/>
    </reaction>
    <physiologicalReaction direction="left-to-right" evidence="1">
        <dbReference type="Rhea" id="RHEA:26507"/>
    </physiologicalReaction>
</comment>
<evidence type="ECO:0000256" key="5">
    <source>
        <dbReference type="ARBA" id="ARBA00022679"/>
    </source>
</evidence>
<dbReference type="InterPro" id="IPR023631">
    <property type="entry name" value="Amidase_dom"/>
</dbReference>
<evidence type="ECO:0000256" key="7">
    <source>
        <dbReference type="ARBA" id="ARBA00022722"/>
    </source>
</evidence>
<comment type="catalytic activity">
    <reaction evidence="14">
        <text>N-(9Z-octadecenoyl) ethanolamine + H2O = ethanolamine + (9Z)-octadecenoate</text>
        <dbReference type="Rhea" id="RHEA:45060"/>
        <dbReference type="ChEBI" id="CHEBI:15377"/>
        <dbReference type="ChEBI" id="CHEBI:30823"/>
        <dbReference type="ChEBI" id="CHEBI:57603"/>
        <dbReference type="ChEBI" id="CHEBI:71466"/>
    </reaction>
    <physiologicalReaction direction="left-to-right" evidence="14">
        <dbReference type="Rhea" id="RHEA:45061"/>
    </physiologicalReaction>
</comment>
<comment type="catalytic activity">
    <reaction evidence="12">
        <text>(9Z)-octadecenoate + glycine = N-(9Z-octadecenoyl)glycine + H2O</text>
        <dbReference type="Rhea" id="RHEA:51316"/>
        <dbReference type="ChEBI" id="CHEBI:15377"/>
        <dbReference type="ChEBI" id="CHEBI:30823"/>
        <dbReference type="ChEBI" id="CHEBI:57305"/>
        <dbReference type="ChEBI" id="CHEBI:133992"/>
    </reaction>
    <physiologicalReaction direction="right-to-left" evidence="12">
        <dbReference type="Rhea" id="RHEA:51318"/>
    </physiologicalReaction>
</comment>
<evidence type="ECO:0000256" key="11">
    <source>
        <dbReference type="ARBA" id="ARBA00023098"/>
    </source>
</evidence>
<dbReference type="InterPro" id="IPR020556">
    <property type="entry name" value="Amidase_CS"/>
</dbReference>
<dbReference type="EC" id="3.5.1.99" evidence="3"/>
<comment type="catalytic activity">
    <reaction evidence="16">
        <text>N-(5Z,8Z,11Z,14Z-eicosatetraenoyl)-L-serine + H2O = (5Z,8Z,11Z,14Z)-eicosatetraenoate + L-serine</text>
        <dbReference type="Rhea" id="RHEA:64116"/>
        <dbReference type="ChEBI" id="CHEBI:15377"/>
        <dbReference type="ChEBI" id="CHEBI:32395"/>
        <dbReference type="ChEBI" id="CHEBI:33384"/>
        <dbReference type="ChEBI" id="CHEBI:149697"/>
    </reaction>
    <physiologicalReaction direction="left-to-right" evidence="16">
        <dbReference type="Rhea" id="RHEA:64117"/>
    </physiologicalReaction>
</comment>
<evidence type="ECO:0000256" key="39">
    <source>
        <dbReference type="ARBA" id="ARBA00077111"/>
    </source>
</evidence>
<evidence type="ECO:0000256" key="22">
    <source>
        <dbReference type="ARBA" id="ARBA00051311"/>
    </source>
</evidence>
<feature type="domain" description="Amidase" evidence="43">
    <location>
        <begin position="201"/>
        <end position="671"/>
    </location>
</feature>
<comment type="catalytic activity">
    <reaction evidence="26">
        <text>N-docosanoyl-taurine + H2O = docosanoate + taurine</text>
        <dbReference type="Rhea" id="RHEA:63156"/>
        <dbReference type="ChEBI" id="CHEBI:15377"/>
        <dbReference type="ChEBI" id="CHEBI:23858"/>
        <dbReference type="ChEBI" id="CHEBI:146196"/>
        <dbReference type="ChEBI" id="CHEBI:507393"/>
    </reaction>
    <physiologicalReaction direction="left-to-right" evidence="26">
        <dbReference type="Rhea" id="RHEA:63157"/>
    </physiologicalReaction>
</comment>
<evidence type="ECO:0000256" key="36">
    <source>
        <dbReference type="ARBA" id="ARBA00052857"/>
    </source>
</evidence>
<evidence type="ECO:0000256" key="31">
    <source>
        <dbReference type="ARBA" id="ARBA00052512"/>
    </source>
</evidence>
<keyword evidence="5" id="KW-0808">Transferase</keyword>
<evidence type="ECO:0000256" key="8">
    <source>
        <dbReference type="ARBA" id="ARBA00022759"/>
    </source>
</evidence>
<dbReference type="Bgee" id="ENSMODG00000001986">
    <property type="expression patterns" value="Expressed in adult mammalian kidney and 17 other cell types or tissues"/>
</dbReference>
<dbReference type="FunCoup" id="F6RIB0">
    <property type="interactions" value="129"/>
</dbReference>
<dbReference type="InterPro" id="IPR040643">
    <property type="entry name" value="MLVIN_C"/>
</dbReference>
<keyword evidence="42" id="KW-0812">Transmembrane</keyword>
<dbReference type="GeneTree" id="ENSGT00940000161237"/>
<evidence type="ECO:0000259" key="44">
    <source>
        <dbReference type="Pfam" id="PF18697"/>
    </source>
</evidence>
<evidence type="ECO:0000256" key="18">
    <source>
        <dbReference type="ARBA" id="ARBA00050481"/>
    </source>
</evidence>
<evidence type="ECO:0000256" key="27">
    <source>
        <dbReference type="ARBA" id="ARBA00052289"/>
    </source>
</evidence>
<comment type="catalytic activity">
    <reaction evidence="18">
        <text>1-O-methyl-(5Z,8Z,11Z,14Z)-eicosatetraenoate + H2O = methanol + (5Z,8Z,11Z,14Z)-eicosatetraenoate + H(+)</text>
        <dbReference type="Rhea" id="RHEA:63052"/>
        <dbReference type="ChEBI" id="CHEBI:15377"/>
        <dbReference type="ChEBI" id="CHEBI:15378"/>
        <dbReference type="ChEBI" id="CHEBI:17790"/>
        <dbReference type="ChEBI" id="CHEBI:32395"/>
        <dbReference type="ChEBI" id="CHEBI:78033"/>
    </reaction>
    <physiologicalReaction direction="left-to-right" evidence="18">
        <dbReference type="Rhea" id="RHEA:63053"/>
    </physiologicalReaction>
</comment>
<keyword evidence="4" id="KW-0597">Phosphoprotein</keyword>
<evidence type="ECO:0000256" key="6">
    <source>
        <dbReference type="ARBA" id="ARBA00022695"/>
    </source>
</evidence>
<dbReference type="HOGENOM" id="CLU_009600_9_3_1"/>
<keyword evidence="46" id="KW-1185">Reference proteome</keyword>
<dbReference type="Pfam" id="PF18697">
    <property type="entry name" value="MLVIN_C"/>
    <property type="match status" value="1"/>
</dbReference>
<comment type="catalytic activity">
    <reaction evidence="20">
        <text>N-(15Z-tetracosenoyl)-ethanolamine + H2O = (15Z)-tetracosenoate + ethanolamine</text>
        <dbReference type="Rhea" id="RHEA:63144"/>
        <dbReference type="ChEBI" id="CHEBI:15377"/>
        <dbReference type="ChEBI" id="CHEBI:32392"/>
        <dbReference type="ChEBI" id="CHEBI:57603"/>
        <dbReference type="ChEBI" id="CHEBI:146187"/>
    </reaction>
    <physiologicalReaction direction="left-to-right" evidence="20">
        <dbReference type="Rhea" id="RHEA:63145"/>
    </physiologicalReaction>
</comment>
<dbReference type="PROSITE" id="PS00571">
    <property type="entry name" value="AMIDASES"/>
    <property type="match status" value="1"/>
</dbReference>
<dbReference type="eggNOG" id="KOG1212">
    <property type="taxonomic scope" value="Eukaryota"/>
</dbReference>
<comment type="catalytic activity">
    <reaction evidence="21">
        <text>(5Z,8Z,11Z,14Z)-eicosatetraenamide + H2O = (5Z,8Z,11Z,14Z)-eicosatetraenoate + NH4(+)</text>
        <dbReference type="Rhea" id="RHEA:63016"/>
        <dbReference type="ChEBI" id="CHEBI:15377"/>
        <dbReference type="ChEBI" id="CHEBI:28938"/>
        <dbReference type="ChEBI" id="CHEBI:32395"/>
        <dbReference type="ChEBI" id="CHEBI:137830"/>
    </reaction>
    <physiologicalReaction direction="left-to-right" evidence="21">
        <dbReference type="Rhea" id="RHEA:63017"/>
    </physiologicalReaction>
</comment>
<evidence type="ECO:0000256" key="19">
    <source>
        <dbReference type="ARBA" id="ARBA00050766"/>
    </source>
</evidence>
<comment type="catalytic activity">
    <reaction evidence="34">
        <text>N-(5Z,8Z,11Z,14Z)-eicosatetraenoyl-glycine + H2O = (5Z,8Z,11Z,14Z)-eicosatetraenoate + glycine</text>
        <dbReference type="Rhea" id="RHEA:64108"/>
        <dbReference type="ChEBI" id="CHEBI:15377"/>
        <dbReference type="ChEBI" id="CHEBI:32395"/>
        <dbReference type="ChEBI" id="CHEBI:57305"/>
        <dbReference type="ChEBI" id="CHEBI:59002"/>
    </reaction>
    <physiologicalReaction direction="left-to-right" evidence="34">
        <dbReference type="Rhea" id="RHEA:64109"/>
    </physiologicalReaction>
</comment>
<dbReference type="InterPro" id="IPR052096">
    <property type="entry name" value="Endocannabinoid_amidase"/>
</dbReference>
<evidence type="ECO:0000256" key="25">
    <source>
        <dbReference type="ARBA" id="ARBA00051492"/>
    </source>
</evidence>
<comment type="catalytic activity">
    <reaction evidence="13">
        <text>2-(5Z,8Z,11Z,14Z-eicosatetraenoyl)-glycerol + H2O = glycerol + (5Z,8Z,11Z,14Z)-eicosatetraenoate + H(+)</text>
        <dbReference type="Rhea" id="RHEA:26132"/>
        <dbReference type="ChEBI" id="CHEBI:15377"/>
        <dbReference type="ChEBI" id="CHEBI:15378"/>
        <dbReference type="ChEBI" id="CHEBI:17754"/>
        <dbReference type="ChEBI" id="CHEBI:32395"/>
        <dbReference type="ChEBI" id="CHEBI:52392"/>
    </reaction>
    <physiologicalReaction direction="left-to-right" evidence="13">
        <dbReference type="Rhea" id="RHEA:26133"/>
    </physiologicalReaction>
</comment>
<keyword evidence="7" id="KW-0540">Nuclease</keyword>
<keyword evidence="6" id="KW-0548">Nucleotidyltransferase</keyword>
<comment type="catalytic activity">
    <reaction evidence="36">
        <text>(8Z,11Z,14Z)-eicosatrienamide + H2O = (8Z,11Z,14Z)-eicosatrienoate + NH4(+)</text>
        <dbReference type="Rhea" id="RHEA:62996"/>
        <dbReference type="ChEBI" id="CHEBI:15377"/>
        <dbReference type="ChEBI" id="CHEBI:28938"/>
        <dbReference type="ChEBI" id="CHEBI:71589"/>
        <dbReference type="ChEBI" id="CHEBI:146163"/>
    </reaction>
    <physiologicalReaction direction="left-to-right" evidence="36">
        <dbReference type="Rhea" id="RHEA:62997"/>
    </physiologicalReaction>
</comment>
<evidence type="ECO:0000259" key="43">
    <source>
        <dbReference type="Pfam" id="PF01425"/>
    </source>
</evidence>
<proteinExistence type="inferred from homology"/>
<comment type="catalytic activity">
    <reaction evidence="24">
        <text>N-octadecanoyl ethanolamine + H2O = octadecanoate + ethanolamine</text>
        <dbReference type="Rhea" id="RHEA:63124"/>
        <dbReference type="ChEBI" id="CHEBI:15377"/>
        <dbReference type="ChEBI" id="CHEBI:25629"/>
        <dbReference type="ChEBI" id="CHEBI:57603"/>
        <dbReference type="ChEBI" id="CHEBI:85299"/>
    </reaction>
    <physiologicalReaction direction="left-to-right" evidence="24">
        <dbReference type="Rhea" id="RHEA:63125"/>
    </physiologicalReaction>
</comment>
<dbReference type="GO" id="GO:0004519">
    <property type="term" value="F:endonuclease activity"/>
    <property type="evidence" value="ECO:0007669"/>
    <property type="project" value="UniProtKB-KW"/>
</dbReference>
<reference evidence="45" key="3">
    <citation type="submission" date="2025-09" db="UniProtKB">
        <authorList>
            <consortium name="Ensembl"/>
        </authorList>
    </citation>
    <scope>IDENTIFICATION</scope>
</reference>
<evidence type="ECO:0000256" key="24">
    <source>
        <dbReference type="ARBA" id="ARBA00051454"/>
    </source>
</evidence>
<evidence type="ECO:0000256" key="10">
    <source>
        <dbReference type="ARBA" id="ARBA00022963"/>
    </source>
</evidence>
<dbReference type="AlphaFoldDB" id="F6RIB0"/>
<evidence type="ECO:0000256" key="4">
    <source>
        <dbReference type="ARBA" id="ARBA00022553"/>
    </source>
</evidence>
<dbReference type="GO" id="GO:0004040">
    <property type="term" value="F:amidase activity"/>
    <property type="evidence" value="ECO:0000318"/>
    <property type="project" value="GO_Central"/>
</dbReference>
<sequence>MRARVPGQVFSPGLSANWVLSVATARLLSGQPWPPPGGPGAGAGLVRGQGGTGASPGAGRVLCLTRRSFPSRSPPTLCAPAVLRCLSVCLFVIPSVSWPRQRVLMALELLRCGAVLAAPAGAALACCLVAAAVALRCWAARGLRRALNKTSRQQEVVENLGQAVRALRRLNQEVDVETVLALPLVQLAQKLKNKELSPEAVLYSYLGKAWEVTKETNCITNYLGDCKAQLQEVAQRHGEGGLLYGVPISIKECFLYKGQASTLGLRRNMDFLATEDSVVVRVLKKQGAIPFAHTNVPQSMFSYDCSNPIFGRTLNPLNTSKSPGGSSGGEGALIAGGGSILGLGTDIGGSIRFPAAFCGICGLKPTSNRISKRGLKNSVNGQLAFTTSVGPMARDVDSLALCLRALLCDYMFCLDSTVPPVPFREEIYASKKPLRIGYYESDMFTMPSPSMKRAVLEMKVLLEAAGHTLVPFTPPNVPRVVQTLIACGLFSDGGQALLENFKGDSVDPCLGDLTIILKMPNWFKRLIAFFLRPLFPRLAVFLHSLKSRSAGELWDIQHKIEEYRYSVISQWKRQHLDVVLAPMLSPALAINYPGKTSGSVSYTVLYNCLDFPAGVVPVSTVTLEDELALEQYQGYFGDIWDQMLQKGLKNSVGMPVSVQCVALPWQDELCLRFMREVERELQHKLHELHESRAVVQAGPLEFSLHDLNPGHKVHIKNFQHTGATQPSWEGPFQILFTTPTSTKIGEKDSWMHCSYVKRASSIETD</sequence>
<evidence type="ECO:0000256" key="26">
    <source>
        <dbReference type="ARBA" id="ARBA00051914"/>
    </source>
</evidence>
<comment type="catalytic activity">
    <reaction evidence="22">
        <text>(11Z)-eicosenamide + H2O = (11Z)-eicosenoate + NH4(+)</text>
        <dbReference type="Rhea" id="RHEA:63120"/>
        <dbReference type="ChEBI" id="CHEBI:15377"/>
        <dbReference type="ChEBI" id="CHEBI:28938"/>
        <dbReference type="ChEBI" id="CHEBI:32426"/>
        <dbReference type="ChEBI" id="CHEBI:146167"/>
    </reaction>
    <physiologicalReaction direction="left-to-right" evidence="22">
        <dbReference type="Rhea" id="RHEA:63121"/>
    </physiologicalReaction>
</comment>
<name>F6RIB0_MONDO</name>
<evidence type="ECO:0000256" key="41">
    <source>
        <dbReference type="ARBA" id="ARBA00077216"/>
    </source>
</evidence>
<comment type="catalytic activity">
    <reaction evidence="32">
        <text>N-(15Z-tetracosenoyl)-taurine + H2O = (15Z)-tetracosenoate + taurine</text>
        <dbReference type="Rhea" id="RHEA:63160"/>
        <dbReference type="ChEBI" id="CHEBI:15377"/>
        <dbReference type="ChEBI" id="CHEBI:32392"/>
        <dbReference type="ChEBI" id="CHEBI:146198"/>
        <dbReference type="ChEBI" id="CHEBI:507393"/>
    </reaction>
    <physiologicalReaction direction="left-to-right" evidence="32">
        <dbReference type="Rhea" id="RHEA:63161"/>
    </physiologicalReaction>
</comment>
<dbReference type="SUPFAM" id="SSF75304">
    <property type="entry name" value="Amidase signature (AS) enzymes"/>
    <property type="match status" value="1"/>
</dbReference>
<comment type="similarity">
    <text evidence="2">Belongs to the amidase family.</text>
</comment>
<comment type="catalytic activity">
    <reaction evidence="35">
        <text>(11Z,14Z,17Z)-eicosatrienamide + H2O = (11Z,14Z,17Z)-eicosatrienoate + NH4(+)</text>
        <dbReference type="Rhea" id="RHEA:63000"/>
        <dbReference type="ChEBI" id="CHEBI:15377"/>
        <dbReference type="ChEBI" id="CHEBI:28938"/>
        <dbReference type="ChEBI" id="CHEBI:77223"/>
        <dbReference type="ChEBI" id="CHEBI:146164"/>
    </reaction>
    <physiologicalReaction direction="left-to-right" evidence="35">
        <dbReference type="Rhea" id="RHEA:63001"/>
    </physiologicalReaction>
</comment>
<evidence type="ECO:0000256" key="12">
    <source>
        <dbReference type="ARBA" id="ARBA00047450"/>
    </source>
</evidence>